<feature type="region of interest" description="Disordered" evidence="2">
    <location>
        <begin position="342"/>
        <end position="370"/>
    </location>
</feature>
<reference evidence="5" key="1">
    <citation type="submission" date="2023-03" db="EMBL/GenBank/DDBJ databases">
        <title>Massive genome expansion in bonnet fungi (Mycena s.s.) driven by repeated elements and novel gene families across ecological guilds.</title>
        <authorList>
            <consortium name="Lawrence Berkeley National Laboratory"/>
            <person name="Harder C.B."/>
            <person name="Miyauchi S."/>
            <person name="Viragh M."/>
            <person name="Kuo A."/>
            <person name="Thoen E."/>
            <person name="Andreopoulos B."/>
            <person name="Lu D."/>
            <person name="Skrede I."/>
            <person name="Drula E."/>
            <person name="Henrissat B."/>
            <person name="Morin E."/>
            <person name="Kohler A."/>
            <person name="Barry K."/>
            <person name="LaButti K."/>
            <person name="Morin E."/>
            <person name="Salamov A."/>
            <person name="Lipzen A."/>
            <person name="Mereny Z."/>
            <person name="Hegedus B."/>
            <person name="Baldrian P."/>
            <person name="Stursova M."/>
            <person name="Weitz H."/>
            <person name="Taylor A."/>
            <person name="Grigoriev I.V."/>
            <person name="Nagy L.G."/>
            <person name="Martin F."/>
            <person name="Kauserud H."/>
        </authorList>
    </citation>
    <scope>NUCLEOTIDE SEQUENCE</scope>
    <source>
        <strain evidence="5">9284</strain>
    </source>
</reference>
<keyword evidence="3" id="KW-0812">Transmembrane</keyword>
<keyword evidence="1" id="KW-0862">Zinc</keyword>
<evidence type="ECO:0000256" key="2">
    <source>
        <dbReference type="SAM" id="MobiDB-lite"/>
    </source>
</evidence>
<accession>A0AAD7BRJ5</accession>
<evidence type="ECO:0000256" key="1">
    <source>
        <dbReference type="PROSITE-ProRule" id="PRU00175"/>
    </source>
</evidence>
<organism evidence="5 6">
    <name type="scientific">Roridomyces roridus</name>
    <dbReference type="NCBI Taxonomy" id="1738132"/>
    <lineage>
        <taxon>Eukaryota</taxon>
        <taxon>Fungi</taxon>
        <taxon>Dikarya</taxon>
        <taxon>Basidiomycota</taxon>
        <taxon>Agaricomycotina</taxon>
        <taxon>Agaricomycetes</taxon>
        <taxon>Agaricomycetidae</taxon>
        <taxon>Agaricales</taxon>
        <taxon>Marasmiineae</taxon>
        <taxon>Mycenaceae</taxon>
        <taxon>Roridomyces</taxon>
    </lineage>
</organism>
<dbReference type="GO" id="GO:0008270">
    <property type="term" value="F:zinc ion binding"/>
    <property type="evidence" value="ECO:0007669"/>
    <property type="project" value="UniProtKB-KW"/>
</dbReference>
<feature type="compositionally biased region" description="Low complexity" evidence="2">
    <location>
        <begin position="352"/>
        <end position="370"/>
    </location>
</feature>
<keyword evidence="3" id="KW-1133">Transmembrane helix</keyword>
<dbReference type="InterPro" id="IPR001841">
    <property type="entry name" value="Znf_RING"/>
</dbReference>
<evidence type="ECO:0000259" key="4">
    <source>
        <dbReference type="PROSITE" id="PS50089"/>
    </source>
</evidence>
<dbReference type="InterPro" id="IPR013083">
    <property type="entry name" value="Znf_RING/FYVE/PHD"/>
</dbReference>
<dbReference type="Gene3D" id="3.30.40.10">
    <property type="entry name" value="Zinc/RING finger domain, C3HC4 (zinc finger)"/>
    <property type="match status" value="1"/>
</dbReference>
<protein>
    <recommendedName>
        <fullName evidence="4">RING-type domain-containing protein</fullName>
    </recommendedName>
</protein>
<dbReference type="EMBL" id="JARKIF010000010">
    <property type="protein sequence ID" value="KAJ7628712.1"/>
    <property type="molecule type" value="Genomic_DNA"/>
</dbReference>
<evidence type="ECO:0000313" key="6">
    <source>
        <dbReference type="Proteomes" id="UP001221142"/>
    </source>
</evidence>
<sequence>MTPSRVSPAARSSVWGTAAFMFGMALVDLPLPIVLGALFGTPAVILLVLLVTHGRVRQLWIVVRQSILWFALHSFLLLLPAAISSHPLYSSLHETVDIGLVFFTFMELVSSLSPEAQDIQLHLHVQEFESELGRFGENVVKAVLSRISPSPPEPERFPLLNLKTLQKTRIAHLLVPNLSIDEPRGIQPRTFLQEPQDRMQLLREKARDHLKCCICFGFLCQPYILGCGHVFDISCLISWLTHPSLLKDDPCQIRIVDLLKGCPICRAPLETSPISLFFLNGLQEMFADAEDAADSPGLQPRLRFIPLDTVYPDMARRRALAGGQEELHFILRDGEFLVADEPLEQEHPEAPPQHLLLPAQAAAPQFDEEE</sequence>
<comment type="caution">
    <text evidence="5">The sequence shown here is derived from an EMBL/GenBank/DDBJ whole genome shotgun (WGS) entry which is preliminary data.</text>
</comment>
<keyword evidence="1" id="KW-0479">Metal-binding</keyword>
<dbReference type="SUPFAM" id="SSF57850">
    <property type="entry name" value="RING/U-box"/>
    <property type="match status" value="1"/>
</dbReference>
<keyword evidence="6" id="KW-1185">Reference proteome</keyword>
<name>A0AAD7BRJ5_9AGAR</name>
<dbReference type="Proteomes" id="UP001221142">
    <property type="component" value="Unassembled WGS sequence"/>
</dbReference>
<dbReference type="AlphaFoldDB" id="A0AAD7BRJ5"/>
<evidence type="ECO:0000313" key="5">
    <source>
        <dbReference type="EMBL" id="KAJ7628712.1"/>
    </source>
</evidence>
<dbReference type="PROSITE" id="PS50089">
    <property type="entry name" value="ZF_RING_2"/>
    <property type="match status" value="1"/>
</dbReference>
<feature type="transmembrane region" description="Helical" evidence="3">
    <location>
        <begin position="33"/>
        <end position="54"/>
    </location>
</feature>
<proteinExistence type="predicted"/>
<keyword evidence="3" id="KW-0472">Membrane</keyword>
<feature type="transmembrane region" description="Helical" evidence="3">
    <location>
        <begin position="66"/>
        <end position="83"/>
    </location>
</feature>
<gene>
    <name evidence="5" type="ORF">FB45DRAFT_919083</name>
</gene>
<evidence type="ECO:0000256" key="3">
    <source>
        <dbReference type="SAM" id="Phobius"/>
    </source>
</evidence>
<keyword evidence="1" id="KW-0863">Zinc-finger</keyword>
<feature type="domain" description="RING-type" evidence="4">
    <location>
        <begin position="212"/>
        <end position="266"/>
    </location>
</feature>